<feature type="compositionally biased region" description="Low complexity" evidence="3">
    <location>
        <begin position="329"/>
        <end position="347"/>
    </location>
</feature>
<feature type="region of interest" description="Disordered" evidence="3">
    <location>
        <begin position="267"/>
        <end position="303"/>
    </location>
</feature>
<dbReference type="PANTHER" id="PTHR33137">
    <property type="entry name" value="MEDIATOR OF RNA POLYMERASE II TRANSCRIPTION SUBUNIT 15A-RELATED"/>
    <property type="match status" value="1"/>
</dbReference>
<feature type="compositionally biased region" description="Polar residues" evidence="3">
    <location>
        <begin position="348"/>
        <end position="388"/>
    </location>
</feature>
<feature type="domain" description="Mediator complex subunit 15 KIX" evidence="4">
    <location>
        <begin position="32"/>
        <end position="101"/>
    </location>
</feature>
<accession>A0AAP0DVN1</accession>
<feature type="compositionally biased region" description="Polar residues" evidence="3">
    <location>
        <begin position="163"/>
        <end position="173"/>
    </location>
</feature>
<dbReference type="EMBL" id="JBCNJP010000003">
    <property type="protein sequence ID" value="KAK9079927.1"/>
    <property type="molecule type" value="Genomic_DNA"/>
</dbReference>
<feature type="compositionally biased region" description="Polar residues" evidence="3">
    <location>
        <begin position="98"/>
        <end position="126"/>
    </location>
</feature>
<feature type="region of interest" description="Disordered" evidence="3">
    <location>
        <begin position="687"/>
        <end position="712"/>
    </location>
</feature>
<proteinExistence type="predicted"/>
<dbReference type="Gene3D" id="1.10.246.20">
    <property type="entry name" value="Coactivator CBP, KIX domain"/>
    <property type="match status" value="1"/>
</dbReference>
<dbReference type="GO" id="GO:0005634">
    <property type="term" value="C:nucleus"/>
    <property type="evidence" value="ECO:0007669"/>
    <property type="project" value="UniProtKB-SubCell"/>
</dbReference>
<organism evidence="5 6">
    <name type="scientific">Deinandra increscens subsp. villosa</name>
    <dbReference type="NCBI Taxonomy" id="3103831"/>
    <lineage>
        <taxon>Eukaryota</taxon>
        <taxon>Viridiplantae</taxon>
        <taxon>Streptophyta</taxon>
        <taxon>Embryophyta</taxon>
        <taxon>Tracheophyta</taxon>
        <taxon>Spermatophyta</taxon>
        <taxon>Magnoliopsida</taxon>
        <taxon>eudicotyledons</taxon>
        <taxon>Gunneridae</taxon>
        <taxon>Pentapetalae</taxon>
        <taxon>asterids</taxon>
        <taxon>campanulids</taxon>
        <taxon>Asterales</taxon>
        <taxon>Asteraceae</taxon>
        <taxon>Asteroideae</taxon>
        <taxon>Heliantheae alliance</taxon>
        <taxon>Madieae</taxon>
        <taxon>Madiinae</taxon>
        <taxon>Deinandra</taxon>
    </lineage>
</organism>
<feature type="compositionally biased region" description="Low complexity" evidence="3">
    <location>
        <begin position="149"/>
        <end position="162"/>
    </location>
</feature>
<dbReference type="AlphaFoldDB" id="A0AAP0DVN1"/>
<protein>
    <recommendedName>
        <fullName evidence="4">Mediator complex subunit 15 KIX domain-containing protein</fullName>
    </recommendedName>
</protein>
<feature type="region of interest" description="Disordered" evidence="3">
    <location>
        <begin position="329"/>
        <end position="424"/>
    </location>
</feature>
<evidence type="ECO:0000256" key="2">
    <source>
        <dbReference type="ARBA" id="ARBA00023242"/>
    </source>
</evidence>
<dbReference type="InterPro" id="IPR044661">
    <property type="entry name" value="MED15a/b/c-like"/>
</dbReference>
<name>A0AAP0DVN1_9ASTR</name>
<evidence type="ECO:0000313" key="5">
    <source>
        <dbReference type="EMBL" id="KAK9079927.1"/>
    </source>
</evidence>
<feature type="region of interest" description="Disordered" evidence="3">
    <location>
        <begin position="98"/>
        <end position="203"/>
    </location>
</feature>
<dbReference type="FunFam" id="1.10.246.20:FF:000003">
    <property type="entry name" value="Mediator of RNA polymerase II transcription subunit 15a"/>
    <property type="match status" value="1"/>
</dbReference>
<dbReference type="GO" id="GO:0031490">
    <property type="term" value="F:chromatin DNA binding"/>
    <property type="evidence" value="ECO:0007669"/>
    <property type="project" value="InterPro"/>
</dbReference>
<feature type="compositionally biased region" description="Low complexity" evidence="3">
    <location>
        <begin position="284"/>
        <end position="303"/>
    </location>
</feature>
<dbReference type="PANTHER" id="PTHR33137:SF4">
    <property type="entry name" value="MEDIATOR OF RNA POLYMERASE II TRANSCRIPTION SUBUNIT 15A-RELATED"/>
    <property type="match status" value="1"/>
</dbReference>
<evidence type="ECO:0000256" key="1">
    <source>
        <dbReference type="ARBA" id="ARBA00004123"/>
    </source>
</evidence>
<dbReference type="GO" id="GO:0003713">
    <property type="term" value="F:transcription coactivator activity"/>
    <property type="evidence" value="ECO:0007669"/>
    <property type="project" value="InterPro"/>
</dbReference>
<gene>
    <name evidence="5" type="ORF">SSX86_001602</name>
</gene>
<reference evidence="5 6" key="1">
    <citation type="submission" date="2024-04" db="EMBL/GenBank/DDBJ databases">
        <title>The reference genome of an endangered Asteraceae, Deinandra increscens subsp. villosa, native to the Central Coast of California.</title>
        <authorList>
            <person name="Guilliams M."/>
            <person name="Hasenstab-Lehman K."/>
            <person name="Meyer R."/>
            <person name="Mcevoy S."/>
        </authorList>
    </citation>
    <scope>NUCLEOTIDE SEQUENCE [LARGE SCALE GENOMIC DNA]</scope>
    <source>
        <tissue evidence="5">Leaf</tissue>
    </source>
</reference>
<evidence type="ECO:0000259" key="4">
    <source>
        <dbReference type="Pfam" id="PF16987"/>
    </source>
</evidence>
<feature type="compositionally biased region" description="Polar residues" evidence="3">
    <location>
        <begin position="267"/>
        <end position="283"/>
    </location>
</feature>
<dbReference type="InterPro" id="IPR036546">
    <property type="entry name" value="MED15_KIX"/>
</dbReference>
<feature type="compositionally biased region" description="Low complexity" evidence="3">
    <location>
        <begin position="401"/>
        <end position="417"/>
    </location>
</feature>
<evidence type="ECO:0000313" key="6">
    <source>
        <dbReference type="Proteomes" id="UP001408789"/>
    </source>
</evidence>
<feature type="compositionally biased region" description="Low complexity" evidence="3">
    <location>
        <begin position="193"/>
        <end position="203"/>
    </location>
</feature>
<dbReference type="Pfam" id="PF16987">
    <property type="entry name" value="KIX_2"/>
    <property type="match status" value="1"/>
</dbReference>
<dbReference type="Proteomes" id="UP001408789">
    <property type="component" value="Unassembled WGS sequence"/>
</dbReference>
<feature type="compositionally biased region" description="Polar residues" evidence="3">
    <location>
        <begin position="133"/>
        <end position="148"/>
    </location>
</feature>
<comment type="subcellular location">
    <subcellularLocation>
        <location evidence="1">Nucleus</location>
    </subcellularLocation>
</comment>
<comment type="caution">
    <text evidence="5">The sequence shown here is derived from an EMBL/GenBank/DDBJ whole genome shotgun (WGS) entry which is preliminary data.</text>
</comment>
<sequence>MDKSNWRPTQGASSGGDSSMESVDRRRTLLPPPDARHKIVNRLMDNLKKHVQFSGQEKLHELKDIALRLEEKIYTAATNQDDYLRKISMKLMSMENRSANPVPNSLQSNSACNTTGSMQQLNNQGQTPPPISVPSNHSQAGKQIIHNNVSSSGVPPGSQSSSLQNIPNLSVGNNMGHGIPPNNFVSQRKMPGSQNSQHYLYQQQSHQIAKQKLQQNSINSNNVQSHMQQQHQMNILQPAHSHFQPSQLQVVYNGFGSTWPTMLQPSSLSTMKQNQQPHFPQSGQPMSQQLVLRQQQRQQQPRIYGQQSNLSNVQSIGQHNNKFSMIHQQHLGSQSSQKQQQSLGTQSGNNTMLNNQHSSHLMPSAAQSQRSQVELQTQSAQFQHQLNMKQRHPTPFHQQRAMAEASSTSSDSTAHTANPNSGDWQEEVKAMKNKYLPELNDIYQNFVSRLQQYKLRYPLYSCLIFVDQHDSLHQQPISDQIEKLKKIKHMLECCMKFLQLPKSNISPNHKETLGAYEREIVILISRHNRKPGPTPQQQQRMNSLPQSQQNQIQFTQVQPHENQMNSQMQSVNLQHNSLATLHHNSVSNAQQNMMGMLQQPNSHMLPLKHLQTRQMQQQLMHKQQLLHHHQFHPQTKHNVTLKVNQVSQLHQRNDGNELKVTPQIDMKSDSLKQLKIDQENVLNSVTKSSTPLQPANSPFIVSSPSTPSMSNLPGDTDKLNSGVLLPAIDGKICTPGISASPLLAECTNPDATIVSGKSTTIEEPLDHLLKVVKSISPKSLTASVTDIGSVLSMIDSIAGSPPGNGSRTAIGEDLVAMTKATTTGKRKMNHFTNPMFINVVSTASRVNDSFNYLENSELESTATSTIKRHRVEMEHSLLEEIREINQGLIDTVVDISQENVDPETASEVGKGTIVKCSFSAVALCPNLKSRYASVQMSPIQPLRLLVPANYPNSSPILLDKLPVEVRHMTEYLFPLHSKEYEDLSIKAKWRFSSYVRRLSDPMSLEKMARTWDVCARAVILERVQQSGGGTFTSKHGAWEDCLIVS</sequence>
<keyword evidence="2" id="KW-0539">Nucleus</keyword>
<feature type="compositionally biased region" description="Polar residues" evidence="3">
    <location>
        <begin position="1"/>
        <end position="21"/>
    </location>
</feature>
<feature type="region of interest" description="Disordered" evidence="3">
    <location>
        <begin position="1"/>
        <end position="36"/>
    </location>
</feature>
<dbReference type="InterPro" id="IPR036529">
    <property type="entry name" value="KIX_dom_sf"/>
</dbReference>
<evidence type="ECO:0000256" key="3">
    <source>
        <dbReference type="SAM" id="MobiDB-lite"/>
    </source>
</evidence>
<keyword evidence="6" id="KW-1185">Reference proteome</keyword>